<dbReference type="PROSITE" id="PS01117">
    <property type="entry name" value="HTH_MARR_1"/>
    <property type="match status" value="1"/>
</dbReference>
<keyword evidence="2" id="KW-0238">DNA-binding</keyword>
<comment type="caution">
    <text evidence="5">The sequence shown here is derived from an EMBL/GenBank/DDBJ whole genome shotgun (WGS) entry which is preliminary data.</text>
</comment>
<keyword evidence="3" id="KW-0804">Transcription</keyword>
<keyword evidence="6" id="KW-1185">Reference proteome</keyword>
<dbReference type="PANTHER" id="PTHR33164:SF107">
    <property type="entry name" value="TRANSCRIPTIONAL REGULATORY PROTEIN"/>
    <property type="match status" value="1"/>
</dbReference>
<evidence type="ECO:0000313" key="6">
    <source>
        <dbReference type="Proteomes" id="UP000480266"/>
    </source>
</evidence>
<dbReference type="AlphaFoldDB" id="A0A7C9RKH7"/>
<dbReference type="Gene3D" id="1.10.10.10">
    <property type="entry name" value="Winged helix-like DNA-binding domain superfamily/Winged helix DNA-binding domain"/>
    <property type="match status" value="1"/>
</dbReference>
<accession>A0A7C9RKH7</accession>
<gene>
    <name evidence="5" type="ORF">G4V63_17490</name>
</gene>
<dbReference type="SMART" id="SM00347">
    <property type="entry name" value="HTH_MARR"/>
    <property type="match status" value="1"/>
</dbReference>
<dbReference type="InterPro" id="IPR036388">
    <property type="entry name" value="WH-like_DNA-bd_sf"/>
</dbReference>
<keyword evidence="1" id="KW-0805">Transcription regulation</keyword>
<dbReference type="PANTHER" id="PTHR33164">
    <property type="entry name" value="TRANSCRIPTIONAL REGULATOR, MARR FAMILY"/>
    <property type="match status" value="1"/>
</dbReference>
<reference evidence="5" key="1">
    <citation type="submission" date="2020-02" db="EMBL/GenBank/DDBJ databases">
        <title>Draft genome sequence of Candidatus Afipia apatlaquensis IBT-C3, a potential strain for decolorization of textile dyes.</title>
        <authorList>
            <person name="Sanchez-Reyes A."/>
            <person name="Breton-Deval L."/>
            <person name="Mangelson H."/>
            <person name="Sanchez-Flores A."/>
        </authorList>
    </citation>
    <scope>NUCLEOTIDE SEQUENCE [LARGE SCALE GENOMIC DNA]</scope>
    <source>
        <strain evidence="5">IBT-C3</strain>
    </source>
</reference>
<dbReference type="Proteomes" id="UP000480266">
    <property type="component" value="Unassembled WGS sequence"/>
</dbReference>
<sequence>MTTDRRLIFLMTVGYRRLQRGIEQHMLAEDGLTSAQSGVLFFLGRNDGALIGDISAALDIVPSAITGLADRMERAGLIKRKRDGADGRAQRVYLTETGEKIRKRAVARARDINTTLTDGFTDKEIDVVSRWLVSLQTKFPKDSS</sequence>
<feature type="domain" description="HTH marR-type" evidence="4">
    <location>
        <begin position="4"/>
        <end position="137"/>
    </location>
</feature>
<dbReference type="EMBL" id="JAAMRR010000888">
    <property type="protein sequence ID" value="NGX96936.1"/>
    <property type="molecule type" value="Genomic_DNA"/>
</dbReference>
<evidence type="ECO:0000259" key="4">
    <source>
        <dbReference type="PROSITE" id="PS50995"/>
    </source>
</evidence>
<dbReference type="GO" id="GO:0003700">
    <property type="term" value="F:DNA-binding transcription factor activity"/>
    <property type="evidence" value="ECO:0007669"/>
    <property type="project" value="InterPro"/>
</dbReference>
<dbReference type="InterPro" id="IPR036390">
    <property type="entry name" value="WH_DNA-bd_sf"/>
</dbReference>
<dbReference type="GO" id="GO:0003677">
    <property type="term" value="F:DNA binding"/>
    <property type="evidence" value="ECO:0007669"/>
    <property type="project" value="UniProtKB-KW"/>
</dbReference>
<name>A0A7C9RKH7_9BRAD</name>
<evidence type="ECO:0000256" key="1">
    <source>
        <dbReference type="ARBA" id="ARBA00023015"/>
    </source>
</evidence>
<organism evidence="5 6">
    <name type="scientific">Candidatus Afipia apatlaquensis</name>
    <dbReference type="NCBI Taxonomy" id="2712852"/>
    <lineage>
        <taxon>Bacteria</taxon>
        <taxon>Pseudomonadati</taxon>
        <taxon>Pseudomonadota</taxon>
        <taxon>Alphaproteobacteria</taxon>
        <taxon>Hyphomicrobiales</taxon>
        <taxon>Nitrobacteraceae</taxon>
        <taxon>Afipia</taxon>
    </lineage>
</organism>
<proteinExistence type="predicted"/>
<dbReference type="PRINTS" id="PR00598">
    <property type="entry name" value="HTHMARR"/>
</dbReference>
<dbReference type="InterPro" id="IPR000835">
    <property type="entry name" value="HTH_MarR-typ"/>
</dbReference>
<evidence type="ECO:0000256" key="2">
    <source>
        <dbReference type="ARBA" id="ARBA00023125"/>
    </source>
</evidence>
<dbReference type="Pfam" id="PF12802">
    <property type="entry name" value="MarR_2"/>
    <property type="match status" value="1"/>
</dbReference>
<dbReference type="InterPro" id="IPR023187">
    <property type="entry name" value="Tscrpt_reg_MarR-type_CS"/>
</dbReference>
<protein>
    <submittedName>
        <fullName evidence="5">Winged helix-turn-helix transcriptional regulator</fullName>
    </submittedName>
</protein>
<evidence type="ECO:0000313" key="5">
    <source>
        <dbReference type="EMBL" id="NGX96936.1"/>
    </source>
</evidence>
<evidence type="ECO:0000256" key="3">
    <source>
        <dbReference type="ARBA" id="ARBA00023163"/>
    </source>
</evidence>
<dbReference type="InterPro" id="IPR039422">
    <property type="entry name" value="MarR/SlyA-like"/>
</dbReference>
<dbReference type="SUPFAM" id="SSF46785">
    <property type="entry name" value="Winged helix' DNA-binding domain"/>
    <property type="match status" value="1"/>
</dbReference>
<dbReference type="GO" id="GO:0006950">
    <property type="term" value="P:response to stress"/>
    <property type="evidence" value="ECO:0007669"/>
    <property type="project" value="TreeGrafter"/>
</dbReference>
<dbReference type="PROSITE" id="PS50995">
    <property type="entry name" value="HTH_MARR_2"/>
    <property type="match status" value="1"/>
</dbReference>